<dbReference type="AlphaFoldDB" id="A0A926UUL0"/>
<accession>A0A926UUL0</accession>
<dbReference type="Proteomes" id="UP000631421">
    <property type="component" value="Unassembled WGS sequence"/>
</dbReference>
<dbReference type="RefSeq" id="WP_190350700.1">
    <property type="nucleotide sequence ID" value="NZ_JACJPY010000023.1"/>
</dbReference>
<comment type="caution">
    <text evidence="1">The sequence shown here is derived from an EMBL/GenBank/DDBJ whole genome shotgun (WGS) entry which is preliminary data.</text>
</comment>
<reference evidence="1 2" key="1">
    <citation type="journal article" date="2015" name="ISME J.">
        <title>Draft Genome Sequence of Streptomyces incarnatus NRRL8089, which Produces the Nucleoside Antibiotic Sinefungin.</title>
        <authorList>
            <person name="Oshima K."/>
            <person name="Hattori M."/>
            <person name="Shimizu H."/>
            <person name="Fukuda K."/>
            <person name="Nemoto M."/>
            <person name="Inagaki K."/>
            <person name="Tamura T."/>
        </authorList>
    </citation>
    <scope>NUCLEOTIDE SEQUENCE [LARGE SCALE GENOMIC DNA]</scope>
    <source>
        <strain evidence="1 2">FACHB-1277</strain>
    </source>
</reference>
<name>A0A926UUL0_9CYAN</name>
<protein>
    <submittedName>
        <fullName evidence="1">Uncharacterized protein</fullName>
    </submittedName>
</protein>
<keyword evidence="2" id="KW-1185">Reference proteome</keyword>
<organism evidence="1 2">
    <name type="scientific">Pseudanabaena cinerea FACHB-1277</name>
    <dbReference type="NCBI Taxonomy" id="2949581"/>
    <lineage>
        <taxon>Bacteria</taxon>
        <taxon>Bacillati</taxon>
        <taxon>Cyanobacteriota</taxon>
        <taxon>Cyanophyceae</taxon>
        <taxon>Pseudanabaenales</taxon>
        <taxon>Pseudanabaenaceae</taxon>
        <taxon>Pseudanabaena</taxon>
        <taxon>Pseudanabaena cinerea</taxon>
    </lineage>
</organism>
<dbReference type="EMBL" id="JACJPY010000023">
    <property type="protein sequence ID" value="MBD2150340.1"/>
    <property type="molecule type" value="Genomic_DNA"/>
</dbReference>
<proteinExistence type="predicted"/>
<evidence type="ECO:0000313" key="2">
    <source>
        <dbReference type="Proteomes" id="UP000631421"/>
    </source>
</evidence>
<gene>
    <name evidence="1" type="ORF">H6F44_09450</name>
</gene>
<sequence>MLKTYEAIIQDGQVKWLAERPNIRSSRVFITVLEERATITPSISMAINDSSKQDLLNLFGSEPDAQNISNF</sequence>
<evidence type="ECO:0000313" key="1">
    <source>
        <dbReference type="EMBL" id="MBD2150340.1"/>
    </source>
</evidence>